<evidence type="ECO:0000256" key="1">
    <source>
        <dbReference type="SAM" id="MobiDB-lite"/>
    </source>
</evidence>
<gene>
    <name evidence="3" type="ORF">JKF63_05444</name>
</gene>
<feature type="compositionally biased region" description="Polar residues" evidence="1">
    <location>
        <begin position="1561"/>
        <end position="1575"/>
    </location>
</feature>
<feature type="region of interest" description="Disordered" evidence="1">
    <location>
        <begin position="812"/>
        <end position="839"/>
    </location>
</feature>
<feature type="domain" description="Rhodanese" evidence="2">
    <location>
        <begin position="230"/>
        <end position="283"/>
    </location>
</feature>
<dbReference type="Proteomes" id="UP000674318">
    <property type="component" value="Chromosome 17"/>
</dbReference>
<dbReference type="OrthoDB" id="267000at2759"/>
<reference evidence="3 4" key="1">
    <citation type="submission" date="2021-02" db="EMBL/GenBank/DDBJ databases">
        <title>Porcisia hertigi Genome sequencing and assembly.</title>
        <authorList>
            <person name="Almutairi H."/>
            <person name="Gatherer D."/>
        </authorList>
    </citation>
    <scope>NUCLEOTIDE SEQUENCE [LARGE SCALE GENOMIC DNA]</scope>
    <source>
        <strain evidence="3 4">C119</strain>
    </source>
</reference>
<feature type="region of interest" description="Disordered" evidence="1">
    <location>
        <begin position="1327"/>
        <end position="1350"/>
    </location>
</feature>
<dbReference type="GeneID" id="94291480"/>
<feature type="region of interest" description="Disordered" evidence="1">
    <location>
        <begin position="97"/>
        <end position="117"/>
    </location>
</feature>
<comment type="caution">
    <text evidence="3">The sequence shown here is derived from an EMBL/GenBank/DDBJ whole genome shotgun (WGS) entry which is preliminary data.</text>
</comment>
<evidence type="ECO:0000313" key="3">
    <source>
        <dbReference type="EMBL" id="KAG5508189.1"/>
    </source>
</evidence>
<accession>A0A836LDM4</accession>
<feature type="compositionally biased region" description="Polar residues" evidence="1">
    <location>
        <begin position="1588"/>
        <end position="1597"/>
    </location>
</feature>
<dbReference type="PROSITE" id="PS50206">
    <property type="entry name" value="RHODANESE_3"/>
    <property type="match status" value="1"/>
</dbReference>
<feature type="region of interest" description="Disordered" evidence="1">
    <location>
        <begin position="54"/>
        <end position="81"/>
    </location>
</feature>
<organism evidence="3 4">
    <name type="scientific">Porcisia hertigi</name>
    <dbReference type="NCBI Taxonomy" id="2761500"/>
    <lineage>
        <taxon>Eukaryota</taxon>
        <taxon>Discoba</taxon>
        <taxon>Euglenozoa</taxon>
        <taxon>Kinetoplastea</taxon>
        <taxon>Metakinetoplastina</taxon>
        <taxon>Trypanosomatida</taxon>
        <taxon>Trypanosomatidae</taxon>
        <taxon>Leishmaniinae</taxon>
        <taxon>Porcisia</taxon>
    </lineage>
</organism>
<feature type="region of interest" description="Disordered" evidence="1">
    <location>
        <begin position="941"/>
        <end position="965"/>
    </location>
</feature>
<dbReference type="RefSeq" id="XP_067758078.1">
    <property type="nucleotide sequence ID" value="XM_067901403.1"/>
</dbReference>
<evidence type="ECO:0000259" key="2">
    <source>
        <dbReference type="PROSITE" id="PS50206"/>
    </source>
</evidence>
<feature type="region of interest" description="Disordered" evidence="1">
    <location>
        <begin position="1521"/>
        <end position="1606"/>
    </location>
</feature>
<feature type="region of interest" description="Disordered" evidence="1">
    <location>
        <begin position="174"/>
        <end position="193"/>
    </location>
</feature>
<feature type="compositionally biased region" description="Low complexity" evidence="1">
    <location>
        <begin position="68"/>
        <end position="81"/>
    </location>
</feature>
<dbReference type="InterPro" id="IPR001763">
    <property type="entry name" value="Rhodanese-like_dom"/>
</dbReference>
<protein>
    <recommendedName>
        <fullName evidence="2">Rhodanese domain-containing protein</fullName>
    </recommendedName>
</protein>
<proteinExistence type="predicted"/>
<dbReference type="EMBL" id="JAFJZO010000017">
    <property type="protein sequence ID" value="KAG5508189.1"/>
    <property type="molecule type" value="Genomic_DNA"/>
</dbReference>
<name>A0A836LDM4_9TRYP</name>
<evidence type="ECO:0000313" key="4">
    <source>
        <dbReference type="Proteomes" id="UP000674318"/>
    </source>
</evidence>
<feature type="compositionally biased region" description="Low complexity" evidence="1">
    <location>
        <begin position="1530"/>
        <end position="1547"/>
    </location>
</feature>
<sequence>MERDVCAHVPTVSLPRVCVALRWREARSWRVADDERCVESPEGMRPAAFDVGVSEVGSSTDGVHRQTDPSTGPSGSTPSDVTSRLCVLRRRYPITSSPRSVSKGLHLSRDQHSRGPEVVPLEEECEIVGLGMRVRDRFSITSFTPSLSAQPATMEVVVQTPFIAIEGIGLDAATDSDDDVQRPPIRPQDFPNRPDSTCLSYTDACLTARLADVIAGELLHGRALLRDEGVCRRGIRSGSAATEAASENREVLTFTMGPQGAANTSFLFGGTLAWPSMRRAPVSTVPPSPQEPSGLLEAVLNRLFTPGNVSAETRVVAAMSVTEVRDAAPLCHSSVLQRPRSTVDLLSLAVLRTEIDEAREQEDALDHPTDIPAACYVRVESVRDAMAVLYAALSSSLGWRSTDSKAGEAGCSAAKAWSSAPSSSTFLQPACEPLEERMCHTCVTLIVSCEPLAPLQHSVVPRQQASELQHVVRSSNGTASQKNGSSDFAALLSEASAAAAPVGIWKLWDLAGPSASCGYSPLMASSLNGAPNEGDWFAVGHNTMASPPGRCAASAHLPTPRLPWSSRYSLAALTHTCLAKVGSTLGTSAWSLSRGSVDNSIPILRHDTSAALQIASSAVSSCSLVVPICAVVAEVMVDEINSEVLAAAAGWAALGRDPQSKGQGQGHQRGPRVRGLENADAARRVLHEYAVPLMSYLEERYGAVIWNGTASTPCATAPSVSFFASPPRVNHNNKGANNSPEMARAPVDPPVPSSSPLTIAAVDSSPTPASIKTAGALHVGFFPVRAPSASAACAIANAEAAIPLSINETMDMEQPTDVSPRSRVKADERSRTPMNPLQDVLDHAPADLRTGTQLRRTGEVAISTETQATLPASVAATCATAAAHAEEARLHRFHRIFESESFGMCGRTATTPSLEVVRLDRDPSTLRTGDVMEDEEYHKRQTSLSQHTPSAKGFGSPPSVLRTGWRPGAAARTRTTVSLVKPRAPLPSTPSRVGLDSLASDSMADLDISGVPVCPAQALLYDVTSTSHGAVLSARESGSPLACGAAPHACTNRTHTPASSLPPPEEALAAFLEPYCDEFVRLYDRMRTEVRAWRTHESVTLDQLSAIAERHTRDVQELTVLQRRLDTTLGVLDTAPVPPEGSALLGGHSGEAGGGALVREGMSDGAHSLAAARSATFASTSALIFKQLVKSEEKVAWLEQQLVHWRRRAHEAFILDTGSANADGGILTVEGEDDGCDRGPFSSLSAVAASGSAVVQSAETGREEDPTAPHLREVKTILERLLQRCARAYAAAQQRGDRWHAQLAQEQVAKSVLQDRVMELEAELAGLRRQRSSATASPHRHSPPVPMEEPSVCGALTRAAAPLPTHTPPAGSAAASLSPTALGACSENCRFHNANTEHSSLIAAPVSPIASDTALSLPSWSASHILKHRLDHEADSATSWGRASAQRRATHRAGIAGSTASSKTIGVVSPQLAALLSRAVQGGDASTPSATVDCHSAHVATSSTLAVAPLSLFDIHVGVSSTPSSRGADSPFRSAVSRSSSPVCLSLGGDAPKVGERARNRMSQLGNRESTQHPQLPSRPQHDRRVRLTTTPPSTAHRSVHEIGEGTCGDSVPQHPFGTEASPISGGALVPALHLAPSQYCATSGKEVEVYPSAALESLGRAATELEAEAVRLCNAGYRTSETTPGDVFHRAAMEHGQFRGGDEVPVCRDDDIRAVHPPLLSSLHESMGRLRSATQDVQREARDAAERERAYLSAILFSPADTRVE</sequence>
<dbReference type="KEGG" id="phet:94291480"/>
<keyword evidence="4" id="KW-1185">Reference proteome</keyword>